<dbReference type="GeneID" id="110978708"/>
<name>A0A8B7Y8P9_ACAPL</name>
<dbReference type="GO" id="GO:0032259">
    <property type="term" value="P:methylation"/>
    <property type="evidence" value="ECO:0007669"/>
    <property type="project" value="UniProtKB-KW"/>
</dbReference>
<dbReference type="InterPro" id="IPR025835">
    <property type="entry name" value="Thiopurine_S-MeTrfase"/>
</dbReference>
<dbReference type="InterPro" id="IPR029063">
    <property type="entry name" value="SAM-dependent_MTases_sf"/>
</dbReference>
<evidence type="ECO:0000256" key="1">
    <source>
        <dbReference type="ARBA" id="ARBA00000903"/>
    </source>
</evidence>
<dbReference type="InterPro" id="IPR008854">
    <property type="entry name" value="TPMT"/>
</dbReference>
<dbReference type="OrthoDB" id="276151at2759"/>
<dbReference type="PIRSF" id="PIRSF023956">
    <property type="entry name" value="Thiopurine_S-methyltransferase"/>
    <property type="match status" value="1"/>
</dbReference>
<keyword evidence="6" id="KW-0489">Methyltransferase</keyword>
<protein>
    <recommendedName>
        <fullName evidence="4">thiopurine S-methyltransferase</fullName>
        <ecNumber evidence="4">2.1.1.67</ecNumber>
    </recommendedName>
</protein>
<dbReference type="GO" id="GO:0005737">
    <property type="term" value="C:cytoplasm"/>
    <property type="evidence" value="ECO:0007669"/>
    <property type="project" value="UniProtKB-SubCell"/>
</dbReference>
<dbReference type="KEGG" id="aplc:110978708"/>
<evidence type="ECO:0000256" key="4">
    <source>
        <dbReference type="ARBA" id="ARBA00011905"/>
    </source>
</evidence>
<gene>
    <name evidence="10" type="primary">LOC110978708</name>
</gene>
<keyword evidence="9" id="KW-1185">Reference proteome</keyword>
<dbReference type="OMA" id="PGMRIFV"/>
<dbReference type="HAMAP" id="MF_00812">
    <property type="entry name" value="Thiopur_methtran"/>
    <property type="match status" value="1"/>
</dbReference>
<proteinExistence type="inferred from homology"/>
<evidence type="ECO:0000313" key="10">
    <source>
        <dbReference type="RefSeq" id="XP_022089604.1"/>
    </source>
</evidence>
<sequence>MAKGLDEEYWRKRWMASDIPFHQTEVHPTLLRYFADLTAGQEKCRFFVPLCGKSKDLKWLADEGHMVVGVELSTLAIEAFFKENQVDFTTSHVEGLSDAELYKSEDDSIQIYKANFFDLNRDILGEFDCAWDRGAFVSLPREDQERYADPLGSVLKPKGRYLLEAVEYDQSKMNGPPFSTPLELIQQLFAVGWSIEPLEVKDGTDDRWRSKGLDVMILRTSLLTKK</sequence>
<evidence type="ECO:0000256" key="6">
    <source>
        <dbReference type="ARBA" id="ARBA00022603"/>
    </source>
</evidence>
<comment type="catalytic activity">
    <reaction evidence="1">
        <text>S-adenosyl-L-methionine + a thiopurine = S-adenosyl-L-homocysteine + a thiopurine S-methylether.</text>
        <dbReference type="EC" id="2.1.1.67"/>
    </reaction>
</comment>
<dbReference type="AlphaFoldDB" id="A0A8B7Y8P9"/>
<keyword evidence="5" id="KW-0963">Cytoplasm</keyword>
<dbReference type="SUPFAM" id="SSF53335">
    <property type="entry name" value="S-adenosyl-L-methionine-dependent methyltransferases"/>
    <property type="match status" value="1"/>
</dbReference>
<dbReference type="PANTHER" id="PTHR10259:SF11">
    <property type="entry name" value="THIOPURINE S-METHYLTRANSFERASE"/>
    <property type="match status" value="1"/>
</dbReference>
<evidence type="ECO:0000256" key="5">
    <source>
        <dbReference type="ARBA" id="ARBA00022490"/>
    </source>
</evidence>
<dbReference type="EC" id="2.1.1.67" evidence="4"/>
<comment type="similarity">
    <text evidence="3">Belongs to the class I-like SAM-binding methyltransferase superfamily. TPMT family.</text>
</comment>
<evidence type="ECO:0000256" key="7">
    <source>
        <dbReference type="ARBA" id="ARBA00022679"/>
    </source>
</evidence>
<organism evidence="9 10">
    <name type="scientific">Acanthaster planci</name>
    <name type="common">Crown-of-thorns starfish</name>
    <dbReference type="NCBI Taxonomy" id="133434"/>
    <lineage>
        <taxon>Eukaryota</taxon>
        <taxon>Metazoa</taxon>
        <taxon>Echinodermata</taxon>
        <taxon>Eleutherozoa</taxon>
        <taxon>Asterozoa</taxon>
        <taxon>Asteroidea</taxon>
        <taxon>Valvatacea</taxon>
        <taxon>Valvatida</taxon>
        <taxon>Acanthasteridae</taxon>
        <taxon>Acanthaster</taxon>
    </lineage>
</organism>
<evidence type="ECO:0000313" key="9">
    <source>
        <dbReference type="Proteomes" id="UP000694845"/>
    </source>
</evidence>
<keyword evidence="7" id="KW-0808">Transferase</keyword>
<dbReference type="RefSeq" id="XP_022089604.1">
    <property type="nucleotide sequence ID" value="XM_022233912.1"/>
</dbReference>
<comment type="subcellular location">
    <subcellularLocation>
        <location evidence="2">Cytoplasm</location>
    </subcellularLocation>
</comment>
<reference evidence="10" key="1">
    <citation type="submission" date="2025-08" db="UniProtKB">
        <authorList>
            <consortium name="RefSeq"/>
        </authorList>
    </citation>
    <scope>IDENTIFICATION</scope>
</reference>
<evidence type="ECO:0000256" key="3">
    <source>
        <dbReference type="ARBA" id="ARBA00008145"/>
    </source>
</evidence>
<dbReference type="PANTHER" id="PTHR10259">
    <property type="entry name" value="THIOPURINE S-METHYLTRANSFERASE"/>
    <property type="match status" value="1"/>
</dbReference>
<evidence type="ECO:0000256" key="2">
    <source>
        <dbReference type="ARBA" id="ARBA00004496"/>
    </source>
</evidence>
<accession>A0A8B7Y8P9</accession>
<evidence type="ECO:0000256" key="8">
    <source>
        <dbReference type="ARBA" id="ARBA00022691"/>
    </source>
</evidence>
<keyword evidence="8" id="KW-0949">S-adenosyl-L-methionine</keyword>
<dbReference type="Gene3D" id="3.40.50.150">
    <property type="entry name" value="Vaccinia Virus protein VP39"/>
    <property type="match status" value="1"/>
</dbReference>
<dbReference type="FunFam" id="3.40.50.150:FF:000101">
    <property type="entry name" value="Thiopurine S-methyltransferase"/>
    <property type="match status" value="1"/>
</dbReference>
<dbReference type="Pfam" id="PF05724">
    <property type="entry name" value="TPMT"/>
    <property type="match status" value="1"/>
</dbReference>
<dbReference type="Proteomes" id="UP000694845">
    <property type="component" value="Unplaced"/>
</dbReference>
<dbReference type="PROSITE" id="PS51585">
    <property type="entry name" value="SAM_MT_TPMT"/>
    <property type="match status" value="1"/>
</dbReference>
<dbReference type="GO" id="GO:0008119">
    <property type="term" value="F:thiopurine S-methyltransferase activity"/>
    <property type="evidence" value="ECO:0007669"/>
    <property type="project" value="UniProtKB-EC"/>
</dbReference>